<organism evidence="1 2">
    <name type="scientific">Lophiotrema nucula</name>
    <dbReference type="NCBI Taxonomy" id="690887"/>
    <lineage>
        <taxon>Eukaryota</taxon>
        <taxon>Fungi</taxon>
        <taxon>Dikarya</taxon>
        <taxon>Ascomycota</taxon>
        <taxon>Pezizomycotina</taxon>
        <taxon>Dothideomycetes</taxon>
        <taxon>Pleosporomycetidae</taxon>
        <taxon>Pleosporales</taxon>
        <taxon>Lophiotremataceae</taxon>
        <taxon>Lophiotrema</taxon>
    </lineage>
</organism>
<dbReference type="Gene3D" id="1.25.40.20">
    <property type="entry name" value="Ankyrin repeat-containing domain"/>
    <property type="match status" value="1"/>
</dbReference>
<keyword evidence="2" id="KW-1185">Reference proteome</keyword>
<accession>A0A6A5ZRS5</accession>
<evidence type="ECO:0000313" key="2">
    <source>
        <dbReference type="Proteomes" id="UP000799770"/>
    </source>
</evidence>
<dbReference type="InterPro" id="IPR036770">
    <property type="entry name" value="Ankyrin_rpt-contain_sf"/>
</dbReference>
<dbReference type="Proteomes" id="UP000799770">
    <property type="component" value="Unassembled WGS sequence"/>
</dbReference>
<gene>
    <name evidence="1" type="ORF">BDV96DRAFT_282076</name>
</gene>
<reference evidence="1" key="1">
    <citation type="journal article" date="2020" name="Stud. Mycol.">
        <title>101 Dothideomycetes genomes: a test case for predicting lifestyles and emergence of pathogens.</title>
        <authorList>
            <person name="Haridas S."/>
            <person name="Albert R."/>
            <person name="Binder M."/>
            <person name="Bloem J."/>
            <person name="Labutti K."/>
            <person name="Salamov A."/>
            <person name="Andreopoulos B."/>
            <person name="Baker S."/>
            <person name="Barry K."/>
            <person name="Bills G."/>
            <person name="Bluhm B."/>
            <person name="Cannon C."/>
            <person name="Castanera R."/>
            <person name="Culley D."/>
            <person name="Daum C."/>
            <person name="Ezra D."/>
            <person name="Gonzalez J."/>
            <person name="Henrissat B."/>
            <person name="Kuo A."/>
            <person name="Liang C."/>
            <person name="Lipzen A."/>
            <person name="Lutzoni F."/>
            <person name="Magnuson J."/>
            <person name="Mondo S."/>
            <person name="Nolan M."/>
            <person name="Ohm R."/>
            <person name="Pangilinan J."/>
            <person name="Park H.-J."/>
            <person name="Ramirez L."/>
            <person name="Alfaro M."/>
            <person name="Sun H."/>
            <person name="Tritt A."/>
            <person name="Yoshinaga Y."/>
            <person name="Zwiers L.-H."/>
            <person name="Turgeon B."/>
            <person name="Goodwin S."/>
            <person name="Spatafora J."/>
            <person name="Crous P."/>
            <person name="Grigoriev I."/>
        </authorList>
    </citation>
    <scope>NUCLEOTIDE SEQUENCE</scope>
    <source>
        <strain evidence="1">CBS 627.86</strain>
    </source>
</reference>
<dbReference type="SUPFAM" id="SSF48403">
    <property type="entry name" value="Ankyrin repeat"/>
    <property type="match status" value="1"/>
</dbReference>
<sequence length="340" mass="38682">MFTKSRIGVTDELRRDMSAEDEKRLWEDLLMAFKMNDKQFIHNCLDLASPGVLLNRQNQLDEYPIHMAARFGDVAILQRVHLPGSSDHLVQRNKLGETPLEVALKANQLDALRWLLPQLKRSAALSNTNQELSSVIISRCFEIAISSERQDLFEILSSWPNWIFLGQNNLTDGTVPSHLDYRRLFFVRASEKNMAPAIRLGLSELSALSPRDRLSILDEAIDGSRSQERLAHLPRLRFVKLFTTAAFGFSTDTASILLIFSNALLATTSLYFSKIHHSNSLACRFSRTCLKAVYQLQHPIGHFSSSILPRIELYRKRVMQARIQKPISCYMARDTGASFC</sequence>
<dbReference type="AlphaFoldDB" id="A0A6A5ZRS5"/>
<dbReference type="EMBL" id="ML977313">
    <property type="protein sequence ID" value="KAF2120968.1"/>
    <property type="molecule type" value="Genomic_DNA"/>
</dbReference>
<name>A0A6A5ZRS5_9PLEO</name>
<protein>
    <submittedName>
        <fullName evidence="1">Uncharacterized protein</fullName>
    </submittedName>
</protein>
<proteinExistence type="predicted"/>
<dbReference type="OrthoDB" id="3800977at2759"/>
<evidence type="ECO:0000313" key="1">
    <source>
        <dbReference type="EMBL" id="KAF2120968.1"/>
    </source>
</evidence>